<evidence type="ECO:0000313" key="9">
    <source>
        <dbReference type="Proteomes" id="UP000249304"/>
    </source>
</evidence>
<dbReference type="OrthoDB" id="670210at2"/>
<feature type="transmembrane region" description="Helical" evidence="6">
    <location>
        <begin position="230"/>
        <end position="251"/>
    </location>
</feature>
<evidence type="ECO:0000256" key="6">
    <source>
        <dbReference type="RuleBase" id="RU361157"/>
    </source>
</evidence>
<keyword evidence="2 6" id="KW-0812">Transmembrane</keyword>
<dbReference type="PIRSF" id="PIRSF006648">
    <property type="entry name" value="DrrB"/>
    <property type="match status" value="1"/>
</dbReference>
<keyword evidence="3 6" id="KW-1133">Transmembrane helix</keyword>
<dbReference type="PANTHER" id="PTHR43229">
    <property type="entry name" value="NODULATION PROTEIN J"/>
    <property type="match status" value="1"/>
</dbReference>
<keyword evidence="6" id="KW-1003">Cell membrane</keyword>
<evidence type="ECO:0000256" key="3">
    <source>
        <dbReference type="ARBA" id="ARBA00022989"/>
    </source>
</evidence>
<dbReference type="GO" id="GO:0140359">
    <property type="term" value="F:ABC-type transporter activity"/>
    <property type="evidence" value="ECO:0007669"/>
    <property type="project" value="InterPro"/>
</dbReference>
<feature type="domain" description="ABC transmembrane type-2" evidence="7">
    <location>
        <begin position="26"/>
        <end position="254"/>
    </location>
</feature>
<evidence type="ECO:0000313" key="8">
    <source>
        <dbReference type="EMBL" id="PZG08965.1"/>
    </source>
</evidence>
<feature type="transmembrane region" description="Helical" evidence="6">
    <location>
        <begin position="142"/>
        <end position="166"/>
    </location>
</feature>
<dbReference type="GO" id="GO:0043190">
    <property type="term" value="C:ATP-binding cassette (ABC) transporter complex"/>
    <property type="evidence" value="ECO:0007669"/>
    <property type="project" value="InterPro"/>
</dbReference>
<dbReference type="PANTHER" id="PTHR43229:SF2">
    <property type="entry name" value="NODULATION PROTEIN J"/>
    <property type="match status" value="1"/>
</dbReference>
<keyword evidence="9" id="KW-1185">Reference proteome</keyword>
<dbReference type="Proteomes" id="UP000249304">
    <property type="component" value="Unassembled WGS sequence"/>
</dbReference>
<dbReference type="InterPro" id="IPR047817">
    <property type="entry name" value="ABC2_TM_bact-type"/>
</dbReference>
<dbReference type="RefSeq" id="WP_111183864.1">
    <property type="nucleotide sequence ID" value="NZ_POUD01000255.1"/>
</dbReference>
<evidence type="ECO:0000259" key="7">
    <source>
        <dbReference type="PROSITE" id="PS51012"/>
    </source>
</evidence>
<accession>A0A2W2DUZ8</accession>
<comment type="subcellular location">
    <subcellularLocation>
        <location evidence="6">Cell membrane</location>
        <topology evidence="6">Multi-pass membrane protein</topology>
    </subcellularLocation>
    <subcellularLocation>
        <location evidence="1">Membrane</location>
        <topology evidence="1">Multi-pass membrane protein</topology>
    </subcellularLocation>
</comment>
<gene>
    <name evidence="8" type="ORF">C1J01_38285</name>
</gene>
<organism evidence="8 9">
    <name type="scientific">Nonomuraea aridisoli</name>
    <dbReference type="NCBI Taxonomy" id="2070368"/>
    <lineage>
        <taxon>Bacteria</taxon>
        <taxon>Bacillati</taxon>
        <taxon>Actinomycetota</taxon>
        <taxon>Actinomycetes</taxon>
        <taxon>Streptosporangiales</taxon>
        <taxon>Streptosporangiaceae</taxon>
        <taxon>Nonomuraea</taxon>
    </lineage>
</organism>
<feature type="transmembrane region" description="Helical" evidence="6">
    <location>
        <begin position="62"/>
        <end position="83"/>
    </location>
</feature>
<sequence length="257" mass="26582">MSALTAAGDLRRLVVRDLRRELRLLDGLIVSTVVPVMIMVVFVYVFGGAISTGSSGLAYIDFVVPSVLLMSGGYGAALTAATIAEDLNGGMIDRFRTLPIAGWVVPAGHIVASVIRNVASAVIALAAALLLGFRPSATPAEWALTLAVVTGYVLAVASLSAVWGLLVRSTQAAGAFSFVVLFLPYLSDGFVPAETMPEVLQGFAEGQPITPITETLRALLLGLPMGSSGAVAAAWMGGAVVLSLPIAALLFRRRTAS</sequence>
<dbReference type="InterPro" id="IPR000412">
    <property type="entry name" value="ABC_2_transport"/>
</dbReference>
<evidence type="ECO:0000256" key="1">
    <source>
        <dbReference type="ARBA" id="ARBA00004141"/>
    </source>
</evidence>
<evidence type="ECO:0000256" key="4">
    <source>
        <dbReference type="ARBA" id="ARBA00023136"/>
    </source>
</evidence>
<protein>
    <recommendedName>
        <fullName evidence="6">Transport permease protein</fullName>
    </recommendedName>
</protein>
<dbReference type="EMBL" id="POUD01000255">
    <property type="protein sequence ID" value="PZG08965.1"/>
    <property type="molecule type" value="Genomic_DNA"/>
</dbReference>
<keyword evidence="4 6" id="KW-0472">Membrane</keyword>
<evidence type="ECO:0000256" key="5">
    <source>
        <dbReference type="ARBA" id="ARBA00023251"/>
    </source>
</evidence>
<comment type="similarity">
    <text evidence="6">Belongs to the ABC-2 integral membrane protein family.</text>
</comment>
<dbReference type="Pfam" id="PF01061">
    <property type="entry name" value="ABC2_membrane"/>
    <property type="match status" value="1"/>
</dbReference>
<feature type="transmembrane region" description="Helical" evidence="6">
    <location>
        <begin position="103"/>
        <end position="130"/>
    </location>
</feature>
<keyword evidence="6" id="KW-0813">Transport</keyword>
<name>A0A2W2DUZ8_9ACTN</name>
<dbReference type="PROSITE" id="PS51012">
    <property type="entry name" value="ABC_TM2"/>
    <property type="match status" value="1"/>
</dbReference>
<comment type="caution">
    <text evidence="6">Lacks conserved residue(s) required for the propagation of feature annotation.</text>
</comment>
<proteinExistence type="inferred from homology"/>
<evidence type="ECO:0000256" key="2">
    <source>
        <dbReference type="ARBA" id="ARBA00022692"/>
    </source>
</evidence>
<dbReference type="GO" id="GO:0046677">
    <property type="term" value="P:response to antibiotic"/>
    <property type="evidence" value="ECO:0007669"/>
    <property type="project" value="UniProtKB-KW"/>
</dbReference>
<keyword evidence="5" id="KW-0046">Antibiotic resistance</keyword>
<dbReference type="AlphaFoldDB" id="A0A2W2DUZ8"/>
<feature type="transmembrane region" description="Helical" evidence="6">
    <location>
        <begin position="28"/>
        <end position="50"/>
    </location>
</feature>
<dbReference type="InterPro" id="IPR051784">
    <property type="entry name" value="Nod_factor_ABC_transporter"/>
</dbReference>
<reference evidence="8 9" key="1">
    <citation type="submission" date="2018-01" db="EMBL/GenBank/DDBJ databases">
        <title>Draft genome sequence of Nonomuraea sp. KC333.</title>
        <authorList>
            <person name="Sahin N."/>
            <person name="Saygin H."/>
            <person name="Ay H."/>
        </authorList>
    </citation>
    <scope>NUCLEOTIDE SEQUENCE [LARGE SCALE GENOMIC DNA]</scope>
    <source>
        <strain evidence="8 9">KC333</strain>
    </source>
</reference>
<dbReference type="InterPro" id="IPR013525">
    <property type="entry name" value="ABC2_TM"/>
</dbReference>
<comment type="caution">
    <text evidence="8">The sequence shown here is derived from an EMBL/GenBank/DDBJ whole genome shotgun (WGS) entry which is preliminary data.</text>
</comment>